<sequence length="221" mass="24022">METPASTDPDGDANMKMLLNIFMVNFPTTSARDGFIPMVEMVQHLVPEAMVTKFDFPEPSCTRPNPSGCEPGSVSSGFVSDISLPSDWIISQARLLLELVRDRTSNGAAILLSGHGLGGILIKQQTAIPNSTTWLPKSHALCSSTPLTSPLVINRGRVYYSNSSRQPLRRDCREGFTRPFPVLLAMYPSFPTHLSSLSPSTASETSCHNVINKNMPALLST</sequence>
<comment type="caution">
    <text evidence="1">The sequence shown here is derived from an EMBL/GenBank/DDBJ whole genome shotgun (WGS) entry which is preliminary data.</text>
</comment>
<evidence type="ECO:0000313" key="1">
    <source>
        <dbReference type="EMBL" id="KAH6636434.1"/>
    </source>
</evidence>
<proteinExistence type="predicted"/>
<organism evidence="1 2">
    <name type="scientific">Chaetomium tenue</name>
    <dbReference type="NCBI Taxonomy" id="1854479"/>
    <lineage>
        <taxon>Eukaryota</taxon>
        <taxon>Fungi</taxon>
        <taxon>Dikarya</taxon>
        <taxon>Ascomycota</taxon>
        <taxon>Pezizomycotina</taxon>
        <taxon>Sordariomycetes</taxon>
        <taxon>Sordariomycetidae</taxon>
        <taxon>Sordariales</taxon>
        <taxon>Chaetomiaceae</taxon>
        <taxon>Chaetomium</taxon>
    </lineage>
</organism>
<accession>A0ACB7PDP5</accession>
<evidence type="ECO:0000313" key="2">
    <source>
        <dbReference type="Proteomes" id="UP000724584"/>
    </source>
</evidence>
<dbReference type="Proteomes" id="UP000724584">
    <property type="component" value="Unassembled WGS sequence"/>
</dbReference>
<name>A0ACB7PDP5_9PEZI</name>
<gene>
    <name evidence="1" type="ORF">F5144DRAFT_179474</name>
</gene>
<protein>
    <submittedName>
        <fullName evidence="1">Uncharacterized protein</fullName>
    </submittedName>
</protein>
<reference evidence="1 2" key="1">
    <citation type="journal article" date="2021" name="Nat. Commun.">
        <title>Genetic determinants of endophytism in the Arabidopsis root mycobiome.</title>
        <authorList>
            <person name="Mesny F."/>
            <person name="Miyauchi S."/>
            <person name="Thiergart T."/>
            <person name="Pickel B."/>
            <person name="Atanasova L."/>
            <person name="Karlsson M."/>
            <person name="Huettel B."/>
            <person name="Barry K.W."/>
            <person name="Haridas S."/>
            <person name="Chen C."/>
            <person name="Bauer D."/>
            <person name="Andreopoulos W."/>
            <person name="Pangilinan J."/>
            <person name="LaButti K."/>
            <person name="Riley R."/>
            <person name="Lipzen A."/>
            <person name="Clum A."/>
            <person name="Drula E."/>
            <person name="Henrissat B."/>
            <person name="Kohler A."/>
            <person name="Grigoriev I.V."/>
            <person name="Martin F.M."/>
            <person name="Hacquard S."/>
        </authorList>
    </citation>
    <scope>NUCLEOTIDE SEQUENCE [LARGE SCALE GENOMIC DNA]</scope>
    <source>
        <strain evidence="1 2">MPI-SDFR-AT-0079</strain>
    </source>
</reference>
<keyword evidence="2" id="KW-1185">Reference proteome</keyword>
<dbReference type="EMBL" id="JAGIZQ010000003">
    <property type="protein sequence ID" value="KAH6636434.1"/>
    <property type="molecule type" value="Genomic_DNA"/>
</dbReference>